<name>A0AAN0NG02_9RHOB</name>
<dbReference type="Proteomes" id="UP001451782">
    <property type="component" value="Chromosome"/>
</dbReference>
<dbReference type="EMBL" id="CP151762">
    <property type="protein sequence ID" value="WZU62262.1"/>
    <property type="molecule type" value="Genomic_DNA"/>
</dbReference>
<evidence type="ECO:0000313" key="1">
    <source>
        <dbReference type="EMBL" id="WZU62262.1"/>
    </source>
</evidence>
<reference evidence="1 2" key="1">
    <citation type="submission" date="2024-04" db="EMBL/GenBank/DDBJ databases">
        <title>Phylogenomic analyses of a clade within the roseobacter group suggest taxonomic reassignments of species of the genera Aestuariivita, Citreicella, Loktanella, Nautella, Pelagibaca, Ruegeria, Thalassobius, Thiobacimonas and Tropicibacter, and the proposal o.</title>
        <authorList>
            <person name="Jeon C.O."/>
        </authorList>
    </citation>
    <scope>NUCLEOTIDE SEQUENCE [LARGE SCALE GENOMIC DNA]</scope>
    <source>
        <strain evidence="1 2">G8-12</strain>
    </source>
</reference>
<organism evidence="1 2">
    <name type="scientific">Yoonia algicola</name>
    <dbReference type="NCBI Taxonomy" id="3137368"/>
    <lineage>
        <taxon>Bacteria</taxon>
        <taxon>Pseudomonadati</taxon>
        <taxon>Pseudomonadota</taxon>
        <taxon>Alphaproteobacteria</taxon>
        <taxon>Rhodobacterales</taxon>
        <taxon>Paracoccaceae</taxon>
        <taxon>Yoonia</taxon>
    </lineage>
</organism>
<dbReference type="RefSeq" id="WP_342068671.1">
    <property type="nucleotide sequence ID" value="NZ_CP151762.1"/>
</dbReference>
<dbReference type="AlphaFoldDB" id="A0AAN0NG02"/>
<protein>
    <recommendedName>
        <fullName evidence="3">Glycosyl transferase family 2</fullName>
    </recommendedName>
</protein>
<evidence type="ECO:0000313" key="2">
    <source>
        <dbReference type="Proteomes" id="UP001451782"/>
    </source>
</evidence>
<gene>
    <name evidence="1" type="ORF">AABB28_10090</name>
</gene>
<evidence type="ECO:0008006" key="3">
    <source>
        <dbReference type="Google" id="ProtNLM"/>
    </source>
</evidence>
<sequence>MHFPSLSALTAELRRSPPKGPVALILIEDDVAVARTIAHHADAGFARIVTFCAPEQNLPADLPDTVDRVDFNVSAEDALQAIINVMIKTLPDQWLYYCYNAEYLFYPFCETRSVGEMLTFMREERRDTVMCSVVDLYAKDLTAHPDGVDHDSAHFDKSGYYALAREDADGETLERQVNIFGGLRWRFEEHIPKARQRTDRTSFFRAQPGLEMQADRGFNIAEYNTYSCPWHNNLSAAIGSFRTAKALRRNPGSRAAITTFHWPQSERFSWQSQQLLDLGLMEPGQWF</sequence>
<dbReference type="KEGG" id="yag:AABB28_10090"/>
<keyword evidence="2" id="KW-1185">Reference proteome</keyword>
<accession>A0AAN0NG02</accession>
<proteinExistence type="predicted"/>